<dbReference type="CDD" id="cd14066">
    <property type="entry name" value="STKc_IRAK"/>
    <property type="match status" value="1"/>
</dbReference>
<evidence type="ECO:0000256" key="12">
    <source>
        <dbReference type="ARBA" id="ARBA00047899"/>
    </source>
</evidence>
<dbReference type="PROSITE" id="PS00107">
    <property type="entry name" value="PROTEIN_KINASE_ATP"/>
    <property type="match status" value="1"/>
</dbReference>
<dbReference type="GO" id="GO:0005524">
    <property type="term" value="F:ATP binding"/>
    <property type="evidence" value="ECO:0007669"/>
    <property type="project" value="UniProtKB-UniRule"/>
</dbReference>
<evidence type="ECO:0000256" key="13">
    <source>
        <dbReference type="ARBA" id="ARBA00048679"/>
    </source>
</evidence>
<dbReference type="InterPro" id="IPR000719">
    <property type="entry name" value="Prot_kinase_dom"/>
</dbReference>
<comment type="subcellular location">
    <subcellularLocation>
        <location evidence="1">Cell membrane</location>
        <topology evidence="1">Single-pass membrane protein</topology>
    </subcellularLocation>
</comment>
<dbReference type="GO" id="GO:0004674">
    <property type="term" value="F:protein serine/threonine kinase activity"/>
    <property type="evidence" value="ECO:0007669"/>
    <property type="project" value="UniProtKB-KW"/>
</dbReference>
<feature type="domain" description="Protein kinase" evidence="17">
    <location>
        <begin position="387"/>
        <end position="664"/>
    </location>
</feature>
<dbReference type="OrthoDB" id="4062651at2759"/>
<protein>
    <recommendedName>
        <fullName evidence="2">non-specific serine/threonine protein kinase</fullName>
        <ecNumber evidence="2">2.7.11.1</ecNumber>
    </recommendedName>
</protein>
<dbReference type="EC" id="2.7.11.1" evidence="2"/>
<keyword evidence="8" id="KW-0418">Kinase</keyword>
<evidence type="ECO:0000256" key="15">
    <source>
        <dbReference type="SAM" id="MobiDB-lite"/>
    </source>
</evidence>
<feature type="compositionally biased region" description="Pro residues" evidence="15">
    <location>
        <begin position="169"/>
        <end position="219"/>
    </location>
</feature>
<evidence type="ECO:0000256" key="4">
    <source>
        <dbReference type="ARBA" id="ARBA00022527"/>
    </source>
</evidence>
<feature type="region of interest" description="Disordered" evidence="15">
    <location>
        <begin position="1"/>
        <end position="279"/>
    </location>
</feature>
<evidence type="ECO:0000256" key="6">
    <source>
        <dbReference type="ARBA" id="ARBA00022692"/>
    </source>
</evidence>
<keyword evidence="5" id="KW-0808">Transferase</keyword>
<keyword evidence="10 16" id="KW-1133">Transmembrane helix</keyword>
<feature type="binding site" evidence="14">
    <location>
        <position position="415"/>
    </location>
    <ligand>
        <name>ATP</name>
        <dbReference type="ChEBI" id="CHEBI:30616"/>
    </ligand>
</feature>
<evidence type="ECO:0000256" key="9">
    <source>
        <dbReference type="ARBA" id="ARBA00022840"/>
    </source>
</evidence>
<dbReference type="SMART" id="SM00220">
    <property type="entry name" value="S_TKc"/>
    <property type="match status" value="1"/>
</dbReference>
<keyword evidence="9 14" id="KW-0067">ATP-binding</keyword>
<dbReference type="FunFam" id="3.30.200.20:FF:000212">
    <property type="entry name" value="Proline-rich receptor-like protein kinase PERK8"/>
    <property type="match status" value="1"/>
</dbReference>
<dbReference type="AlphaFoldDB" id="A0A6P8DTW8"/>
<dbReference type="PROSITE" id="PS00108">
    <property type="entry name" value="PROTEIN_KINASE_ST"/>
    <property type="match status" value="1"/>
</dbReference>
<evidence type="ECO:0000256" key="7">
    <source>
        <dbReference type="ARBA" id="ARBA00022741"/>
    </source>
</evidence>
<dbReference type="PRINTS" id="PR01217">
    <property type="entry name" value="PRICHEXTENSN"/>
</dbReference>
<dbReference type="Pfam" id="PF07714">
    <property type="entry name" value="PK_Tyr_Ser-Thr"/>
    <property type="match status" value="1"/>
</dbReference>
<sequence length="714" mass="75555">MASESPSASPPRPSMLPPRASPPPPTPEPAMVPVLPSVPPSPSISPPPPAPRPSGSNSLPSPPPPSPSGGSSSPPLPPLEAVPPSKPPPPPPPPSVSPITRLFPPPPPTTSPERSPPPPPLPGQPPPSDRAVVSPPPPPPLLPPPPTSGKGPESSPLPPPPSAKSSKRSPPPPRPAKAPESSPAPPASKLSPPPPRWNRPKASSPPPPSGPPTGTPPPSASSSHSPSTSLPPPHSEQAGPPSPSTVSPLFPTRTSPPSADSPTPISRNSSETSSLVKENSSIGTGSIVGISIGIGVFILSFIGLAIWCAKCRRRKGSRFSSGHIISTSISTSLASDASSVKIPSSAPLMGSSSRSEILYFPNEPPGGFGNSRLWFTYDDLAKATDGFSADNFLGEGGFGSVYKGRLQDGREVAVKQLKVGAKQGEREFMAEVDIISRIHHRHLVSLVGYCIADDRKLLVYDYVPNNTLYFHLHGKGRPALDWATRVKIAAGAARGLVYLHEDCHPRVIHRDIKSSNILLDNNFEARVSDFGLAKLALDAHTHITTRVMGTFGYMAPEYALSGKLTEKSDVYSFGVVLLELITGRKPVDTSQPLGDEGLVEWARPLLSQALDHEEFEGLADPKLSGNYVESEMFRMIEAAAACVRHSAAKRPRMGQILRAFDNFAASDLTNGMRLGESKVFNSAQQSLEIRAFQKKQFGSQGSSTEYYTQTIRTI</sequence>
<evidence type="ECO:0000256" key="16">
    <source>
        <dbReference type="SAM" id="Phobius"/>
    </source>
</evidence>
<evidence type="ECO:0000313" key="19">
    <source>
        <dbReference type="RefSeq" id="XP_031400897.1"/>
    </source>
</evidence>
<gene>
    <name evidence="19" type="primary">LOC116210905</name>
</gene>
<dbReference type="InterPro" id="IPR017441">
    <property type="entry name" value="Protein_kinase_ATP_BS"/>
</dbReference>
<dbReference type="Proteomes" id="UP000515151">
    <property type="component" value="Chromosome 6"/>
</dbReference>
<dbReference type="InterPro" id="IPR047117">
    <property type="entry name" value="PERK1-13-like"/>
</dbReference>
<feature type="compositionally biased region" description="Pro residues" evidence="15">
    <location>
        <begin position="8"/>
        <end position="52"/>
    </location>
</feature>
<dbReference type="RefSeq" id="XP_031400897.1">
    <property type="nucleotide sequence ID" value="XM_031545037.1"/>
</dbReference>
<evidence type="ECO:0000256" key="14">
    <source>
        <dbReference type="PROSITE-ProRule" id="PRU10141"/>
    </source>
</evidence>
<evidence type="ECO:0000256" key="8">
    <source>
        <dbReference type="ARBA" id="ARBA00022777"/>
    </source>
</evidence>
<accession>A0A6P8DTW8</accession>
<dbReference type="InterPro" id="IPR008271">
    <property type="entry name" value="Ser/Thr_kinase_AS"/>
</dbReference>
<evidence type="ECO:0000256" key="11">
    <source>
        <dbReference type="ARBA" id="ARBA00023136"/>
    </source>
</evidence>
<reference evidence="19" key="2">
    <citation type="submission" date="2025-08" db="UniProtKB">
        <authorList>
            <consortium name="RefSeq"/>
        </authorList>
    </citation>
    <scope>IDENTIFICATION</scope>
    <source>
        <tissue evidence="19">Leaf</tissue>
    </source>
</reference>
<dbReference type="SUPFAM" id="SSF56112">
    <property type="entry name" value="Protein kinase-like (PK-like)"/>
    <property type="match status" value="1"/>
</dbReference>
<dbReference type="GO" id="GO:0005886">
    <property type="term" value="C:plasma membrane"/>
    <property type="evidence" value="ECO:0007669"/>
    <property type="project" value="UniProtKB-SubCell"/>
</dbReference>
<evidence type="ECO:0000256" key="1">
    <source>
        <dbReference type="ARBA" id="ARBA00004162"/>
    </source>
</evidence>
<evidence type="ECO:0000259" key="17">
    <source>
        <dbReference type="PROSITE" id="PS50011"/>
    </source>
</evidence>
<keyword evidence="11 16" id="KW-0472">Membrane</keyword>
<evidence type="ECO:0000256" key="10">
    <source>
        <dbReference type="ARBA" id="ARBA00022989"/>
    </source>
</evidence>
<dbReference type="Gene3D" id="1.10.510.10">
    <property type="entry name" value="Transferase(Phosphotransferase) domain 1"/>
    <property type="match status" value="1"/>
</dbReference>
<reference evidence="18" key="1">
    <citation type="journal article" date="2020" name="Plant Biotechnol. J.">
        <title>The pomegranate (Punica granatum L.) draft genome dissects genetic divergence between soft- and hard-seeded cultivars.</title>
        <authorList>
            <person name="Luo X."/>
            <person name="Li H."/>
            <person name="Wu Z."/>
            <person name="Yao W."/>
            <person name="Zhao P."/>
            <person name="Cao D."/>
            <person name="Yu H."/>
            <person name="Li K."/>
            <person name="Poudel K."/>
            <person name="Zhao D."/>
            <person name="Zhang F."/>
            <person name="Xia X."/>
            <person name="Chen L."/>
            <person name="Wang Q."/>
            <person name="Jing D."/>
            <person name="Cao S."/>
        </authorList>
    </citation>
    <scope>NUCLEOTIDE SEQUENCE [LARGE SCALE GENOMIC DNA]</scope>
    <source>
        <strain evidence="18">cv. Tunisia</strain>
    </source>
</reference>
<dbReference type="InterPro" id="IPR001245">
    <property type="entry name" value="Ser-Thr/Tyr_kinase_cat_dom"/>
</dbReference>
<dbReference type="PANTHER" id="PTHR47982:SF45">
    <property type="entry name" value="NON-SPECIFIC SERINE_THREONINE PROTEIN KINASE"/>
    <property type="match status" value="1"/>
</dbReference>
<evidence type="ECO:0000256" key="2">
    <source>
        <dbReference type="ARBA" id="ARBA00012513"/>
    </source>
</evidence>
<feature type="transmembrane region" description="Helical" evidence="16">
    <location>
        <begin position="287"/>
        <end position="309"/>
    </location>
</feature>
<evidence type="ECO:0000313" key="18">
    <source>
        <dbReference type="Proteomes" id="UP000515151"/>
    </source>
</evidence>
<dbReference type="InterPro" id="IPR011009">
    <property type="entry name" value="Kinase-like_dom_sf"/>
</dbReference>
<feature type="compositionally biased region" description="Polar residues" evidence="15">
    <location>
        <begin position="244"/>
        <end position="279"/>
    </location>
</feature>
<dbReference type="FunFam" id="1.10.510.10:FF:000173">
    <property type="entry name" value="proline-rich receptor-like protein kinase PERK8"/>
    <property type="match status" value="1"/>
</dbReference>
<evidence type="ECO:0000256" key="5">
    <source>
        <dbReference type="ARBA" id="ARBA00022679"/>
    </source>
</evidence>
<dbReference type="GeneID" id="116210905"/>
<evidence type="ECO:0000256" key="3">
    <source>
        <dbReference type="ARBA" id="ARBA00022475"/>
    </source>
</evidence>
<dbReference type="PROSITE" id="PS50011">
    <property type="entry name" value="PROTEIN_KINASE_DOM"/>
    <property type="match status" value="1"/>
</dbReference>
<name>A0A6P8DTW8_PUNGR</name>
<dbReference type="PANTHER" id="PTHR47982">
    <property type="entry name" value="PROLINE-RICH RECEPTOR-LIKE PROTEIN KINASE PERK4"/>
    <property type="match status" value="1"/>
</dbReference>
<keyword evidence="7 14" id="KW-0547">Nucleotide-binding</keyword>
<keyword evidence="6 16" id="KW-0812">Transmembrane</keyword>
<comment type="catalytic activity">
    <reaction evidence="12">
        <text>L-threonyl-[protein] + ATP = O-phospho-L-threonyl-[protein] + ADP + H(+)</text>
        <dbReference type="Rhea" id="RHEA:46608"/>
        <dbReference type="Rhea" id="RHEA-COMP:11060"/>
        <dbReference type="Rhea" id="RHEA-COMP:11605"/>
        <dbReference type="ChEBI" id="CHEBI:15378"/>
        <dbReference type="ChEBI" id="CHEBI:30013"/>
        <dbReference type="ChEBI" id="CHEBI:30616"/>
        <dbReference type="ChEBI" id="CHEBI:61977"/>
        <dbReference type="ChEBI" id="CHEBI:456216"/>
        <dbReference type="EC" id="2.7.11.1"/>
    </reaction>
</comment>
<proteinExistence type="predicted"/>
<keyword evidence="4" id="KW-0723">Serine/threonine-protein kinase</keyword>
<comment type="catalytic activity">
    <reaction evidence="13">
        <text>L-seryl-[protein] + ATP = O-phospho-L-seryl-[protein] + ADP + H(+)</text>
        <dbReference type="Rhea" id="RHEA:17989"/>
        <dbReference type="Rhea" id="RHEA-COMP:9863"/>
        <dbReference type="Rhea" id="RHEA-COMP:11604"/>
        <dbReference type="ChEBI" id="CHEBI:15378"/>
        <dbReference type="ChEBI" id="CHEBI:29999"/>
        <dbReference type="ChEBI" id="CHEBI:30616"/>
        <dbReference type="ChEBI" id="CHEBI:83421"/>
        <dbReference type="ChEBI" id="CHEBI:456216"/>
        <dbReference type="EC" id="2.7.11.1"/>
    </reaction>
</comment>
<dbReference type="Gene3D" id="3.30.200.20">
    <property type="entry name" value="Phosphorylase Kinase, domain 1"/>
    <property type="match status" value="1"/>
</dbReference>
<feature type="compositionally biased region" description="Pro residues" evidence="15">
    <location>
        <begin position="74"/>
        <end position="96"/>
    </location>
</feature>
<feature type="compositionally biased region" description="Pro residues" evidence="15">
    <location>
        <begin position="103"/>
        <end position="147"/>
    </location>
</feature>
<organism evidence="18 19">
    <name type="scientific">Punica granatum</name>
    <name type="common">Pomegranate</name>
    <dbReference type="NCBI Taxonomy" id="22663"/>
    <lineage>
        <taxon>Eukaryota</taxon>
        <taxon>Viridiplantae</taxon>
        <taxon>Streptophyta</taxon>
        <taxon>Embryophyta</taxon>
        <taxon>Tracheophyta</taxon>
        <taxon>Spermatophyta</taxon>
        <taxon>Magnoliopsida</taxon>
        <taxon>eudicotyledons</taxon>
        <taxon>Gunneridae</taxon>
        <taxon>Pentapetalae</taxon>
        <taxon>rosids</taxon>
        <taxon>malvids</taxon>
        <taxon>Myrtales</taxon>
        <taxon>Lythraceae</taxon>
        <taxon>Punica</taxon>
    </lineage>
</organism>
<keyword evidence="18" id="KW-1185">Reference proteome</keyword>
<keyword evidence="3" id="KW-1003">Cell membrane</keyword>